<proteinExistence type="predicted"/>
<reference evidence="1" key="2">
    <citation type="submission" date="2024-04" db="UniProtKB">
        <authorList>
            <consortium name="Ensembl"/>
        </authorList>
    </citation>
    <scope>IDENTIFICATION</scope>
</reference>
<dbReference type="InParanoid" id="G3PDZ7"/>
<evidence type="ECO:0000313" key="1">
    <source>
        <dbReference type="Ensembl" id="ENSGACP00000015821.1"/>
    </source>
</evidence>
<organism evidence="1">
    <name type="scientific">Gasterosteus aculeatus</name>
    <name type="common">Three-spined stickleback</name>
    <dbReference type="NCBI Taxonomy" id="69293"/>
    <lineage>
        <taxon>Eukaryota</taxon>
        <taxon>Metazoa</taxon>
        <taxon>Chordata</taxon>
        <taxon>Craniata</taxon>
        <taxon>Vertebrata</taxon>
        <taxon>Euteleostomi</taxon>
        <taxon>Actinopterygii</taxon>
        <taxon>Neopterygii</taxon>
        <taxon>Teleostei</taxon>
        <taxon>Neoteleostei</taxon>
        <taxon>Acanthomorphata</taxon>
        <taxon>Eupercaria</taxon>
        <taxon>Perciformes</taxon>
        <taxon>Cottioidei</taxon>
        <taxon>Gasterosteales</taxon>
        <taxon>Gasterosteidae</taxon>
        <taxon>Gasterosteus</taxon>
    </lineage>
</organism>
<sequence length="97" mass="10464">MMQGVRRDLLDVADDVGGGQVPAAVLAAQVVEDLFRAQVKAGAEHLLAGLHAAAAAELTDLQVVLQRHDLLLLLLQDAAEGFHMLERELQHHGLLQM</sequence>
<dbReference type="AlphaFoldDB" id="G3PDZ7"/>
<name>G3PDZ7_GASAC</name>
<dbReference type="eggNOG" id="ENOG502SY2N">
    <property type="taxonomic scope" value="Eukaryota"/>
</dbReference>
<protein>
    <submittedName>
        <fullName evidence="1">Uncharacterized protein</fullName>
    </submittedName>
</protein>
<dbReference type="Ensembl" id="ENSGACT00000015852.1">
    <property type="protein sequence ID" value="ENSGACP00000015821.1"/>
    <property type="gene ID" value="ENSGACG00000011962.1"/>
</dbReference>
<accession>G3PDZ7</accession>
<reference evidence="1" key="1">
    <citation type="submission" date="2006-01" db="EMBL/GenBank/DDBJ databases">
        <authorList>
            <person name="Lindblad-Toh K."/>
            <person name="Mauceli E."/>
            <person name="Grabherr M."/>
            <person name="Chang J.L."/>
            <person name="Lander E.S."/>
        </authorList>
    </citation>
    <scope>NUCLEOTIDE SEQUENCE [LARGE SCALE GENOMIC DNA]</scope>
</reference>